<proteinExistence type="predicted"/>
<dbReference type="GO" id="GO:0008168">
    <property type="term" value="F:methyltransferase activity"/>
    <property type="evidence" value="ECO:0007669"/>
    <property type="project" value="UniProtKB-KW"/>
</dbReference>
<dbReference type="CDD" id="cd02440">
    <property type="entry name" value="AdoMet_MTases"/>
    <property type="match status" value="1"/>
</dbReference>
<dbReference type="HOGENOM" id="CLU_056435_0_1_11"/>
<dbReference type="EMBL" id="CP001631">
    <property type="protein sequence ID" value="ACU54840.1"/>
    <property type="molecule type" value="Genomic_DNA"/>
</dbReference>
<keyword evidence="2" id="KW-0489">Methyltransferase</keyword>
<dbReference type="InterPro" id="IPR041698">
    <property type="entry name" value="Methyltransf_25"/>
</dbReference>
<dbReference type="SUPFAM" id="SSF53335">
    <property type="entry name" value="S-adenosyl-L-methionine-dependent methyltransferases"/>
    <property type="match status" value="1"/>
</dbReference>
<protein>
    <submittedName>
        <fullName evidence="2">Methyltransferase type 11</fullName>
    </submittedName>
</protein>
<dbReference type="GO" id="GO:0032259">
    <property type="term" value="P:methylation"/>
    <property type="evidence" value="ECO:0007669"/>
    <property type="project" value="UniProtKB-KW"/>
</dbReference>
<dbReference type="Proteomes" id="UP000000771">
    <property type="component" value="Chromosome"/>
</dbReference>
<dbReference type="Pfam" id="PF13649">
    <property type="entry name" value="Methyltransf_25"/>
    <property type="match status" value="1"/>
</dbReference>
<keyword evidence="3" id="KW-1185">Reference proteome</keyword>
<dbReference type="STRING" id="525909.Afer_1936"/>
<dbReference type="AlphaFoldDB" id="C7M1U3"/>
<dbReference type="RefSeq" id="WP_015799316.1">
    <property type="nucleotide sequence ID" value="NC_013124.1"/>
</dbReference>
<dbReference type="Gene3D" id="3.40.50.150">
    <property type="entry name" value="Vaccinia Virus protein VP39"/>
    <property type="match status" value="1"/>
</dbReference>
<evidence type="ECO:0000259" key="1">
    <source>
        <dbReference type="Pfam" id="PF13649"/>
    </source>
</evidence>
<evidence type="ECO:0000313" key="3">
    <source>
        <dbReference type="Proteomes" id="UP000000771"/>
    </source>
</evidence>
<gene>
    <name evidence="2" type="ordered locus">Afer_1936</name>
</gene>
<accession>C7M1U3</accession>
<dbReference type="InterPro" id="IPR029063">
    <property type="entry name" value="SAM-dependent_MTases_sf"/>
</dbReference>
<organism evidence="2 3">
    <name type="scientific">Acidimicrobium ferrooxidans (strain DSM 10331 / JCM 15462 / NBRC 103882 / ICP)</name>
    <dbReference type="NCBI Taxonomy" id="525909"/>
    <lineage>
        <taxon>Bacteria</taxon>
        <taxon>Bacillati</taxon>
        <taxon>Actinomycetota</taxon>
        <taxon>Acidimicrobiia</taxon>
        <taxon>Acidimicrobiales</taxon>
        <taxon>Acidimicrobiaceae</taxon>
        <taxon>Acidimicrobium</taxon>
    </lineage>
</organism>
<evidence type="ECO:0000313" key="2">
    <source>
        <dbReference type="EMBL" id="ACU54840.1"/>
    </source>
</evidence>
<feature type="domain" description="Methyltransferase" evidence="1">
    <location>
        <begin position="41"/>
        <end position="132"/>
    </location>
</feature>
<name>C7M1U3_ACIFD</name>
<reference evidence="2 3" key="1">
    <citation type="journal article" date="2009" name="Stand. Genomic Sci.">
        <title>Complete genome sequence of Acidimicrobium ferrooxidans type strain (ICP).</title>
        <authorList>
            <person name="Clum A."/>
            <person name="Nolan M."/>
            <person name="Lang E."/>
            <person name="Glavina Del Rio T."/>
            <person name="Tice H."/>
            <person name="Copeland A."/>
            <person name="Cheng J.F."/>
            <person name="Lucas S."/>
            <person name="Chen F."/>
            <person name="Bruce D."/>
            <person name="Goodwin L."/>
            <person name="Pitluck S."/>
            <person name="Ivanova N."/>
            <person name="Mavrommatis K."/>
            <person name="Mikhailova N."/>
            <person name="Pati A."/>
            <person name="Chen A."/>
            <person name="Palaniappan K."/>
            <person name="Goker M."/>
            <person name="Spring S."/>
            <person name="Land M."/>
            <person name="Hauser L."/>
            <person name="Chang Y.J."/>
            <person name="Jeffries C.C."/>
            <person name="Chain P."/>
            <person name="Bristow J."/>
            <person name="Eisen J.A."/>
            <person name="Markowitz V."/>
            <person name="Hugenholtz P."/>
            <person name="Kyrpides N.C."/>
            <person name="Klenk H.P."/>
            <person name="Lapidus A."/>
        </authorList>
    </citation>
    <scope>NUCLEOTIDE SEQUENCE [LARGE SCALE GENOMIC DNA]</scope>
    <source>
        <strain evidence="3">DSM 10331 / JCM 15462 / NBRC 103882 / ICP</strain>
    </source>
</reference>
<dbReference type="KEGG" id="afo:Afer_1936"/>
<sequence length="199" mass="21866">MDEAMRQVWNARYRENDRLWIGEPDPAIVGIVERVQPRSAVDLGAGEGRNALWLASRGIETTAVDVADVALERLARAAEEQGLAVTIQHATIEEFAQLGLQFDLVLLANIHPPAEERRRLHALAFGLASPGGRLVIIGHHVDGVGIAGPPDPDRLLSEDEIRSQFPERSIELLEVVRDRADHGHVAPSLVAVVRRDAER</sequence>
<dbReference type="eggNOG" id="COG0500">
    <property type="taxonomic scope" value="Bacteria"/>
</dbReference>
<keyword evidence="2" id="KW-0808">Transferase</keyword>